<reference evidence="4" key="1">
    <citation type="submission" date="2018-10" db="EMBL/GenBank/DDBJ databases">
        <title>Hidden diversity of soil giant viruses.</title>
        <authorList>
            <person name="Schulz F."/>
            <person name="Alteio L."/>
            <person name="Goudeau D."/>
            <person name="Ryan E.M."/>
            <person name="Malmstrom R.R."/>
            <person name="Blanchard J."/>
            <person name="Woyke T."/>
        </authorList>
    </citation>
    <scope>NUCLEOTIDE SEQUENCE</scope>
    <source>
        <strain evidence="4">HAV1</strain>
    </source>
</reference>
<accession>A0A3G5A1H2</accession>
<proteinExistence type="inferred from homology"/>
<evidence type="ECO:0000256" key="2">
    <source>
        <dbReference type="ARBA" id="ARBA00022729"/>
    </source>
</evidence>
<dbReference type="InterPro" id="IPR028992">
    <property type="entry name" value="Hedgehog/Intein_dom"/>
</dbReference>
<name>A0A3G5A1H2_9VIRU</name>
<dbReference type="EMBL" id="MK072257">
    <property type="protein sequence ID" value="AYV81068.1"/>
    <property type="molecule type" value="Genomic_DNA"/>
</dbReference>
<dbReference type="InterPro" id="IPR036844">
    <property type="entry name" value="Hint_dom_sf"/>
</dbReference>
<sequence length="409" mass="43737">MPPPVTLGPNASLFGVLAIRFIINAGNTVVDGYVGADPGTVTGFPPGTSTTPANLPLNTIDQAQGEAETAYNQAISLLPEATLIPNNLSESSPLAAGIYTTSSGNPAGLFSFDNLTLTGSSTDFFVFIIPGELSFLQGSSITLEGGINPQNIFWAVEGTSSPGFSLTIFQSLIYGNFLLNMGIISANLANVVTGRLISLEENLHTAIVITSSTVTACFLRGTKILTPTGYIPVESLKIGDLVQTKPQLGTKLISKKIKWIGKTTYPKLHPSAKPICIKKDAIAANMPNKDLYVSPQHAIYFNGKLICAKLLVNNGSIFQDERITEAEYYHIELDKHALLIAEGLATESFLDTGCRLGFDNASSAATEPIKSWKKDACAPLIHTESGARYIQKILSLRSTRLGYNPKKLI</sequence>
<dbReference type="SUPFAM" id="SSF51294">
    <property type="entry name" value="Hedgehog/intein (Hint) domain"/>
    <property type="match status" value="1"/>
</dbReference>
<keyword evidence="2" id="KW-0732">Signal</keyword>
<evidence type="ECO:0000259" key="3">
    <source>
        <dbReference type="Pfam" id="PF13403"/>
    </source>
</evidence>
<evidence type="ECO:0000256" key="1">
    <source>
        <dbReference type="ARBA" id="ARBA00005445"/>
    </source>
</evidence>
<evidence type="ECO:0000313" key="4">
    <source>
        <dbReference type="EMBL" id="AYV81068.1"/>
    </source>
</evidence>
<feature type="domain" description="Hedgehog/Intein (Hint)" evidence="3">
    <location>
        <begin position="217"/>
        <end position="352"/>
    </location>
</feature>
<dbReference type="Pfam" id="PF11999">
    <property type="entry name" value="Ice_binding"/>
    <property type="match status" value="1"/>
</dbReference>
<dbReference type="Gene3D" id="2.170.16.10">
    <property type="entry name" value="Hedgehog/Intein (Hint) domain"/>
    <property type="match status" value="1"/>
</dbReference>
<comment type="similarity">
    <text evidence="1">Belongs to the ice-binding protein family.</text>
</comment>
<dbReference type="InterPro" id="IPR021884">
    <property type="entry name" value="Ice-bd_prot"/>
</dbReference>
<dbReference type="Pfam" id="PF13403">
    <property type="entry name" value="Hint_2"/>
    <property type="match status" value="1"/>
</dbReference>
<protein>
    <recommendedName>
        <fullName evidence="3">Hedgehog/Intein (Hint) domain-containing protein</fullName>
    </recommendedName>
</protein>
<organism evidence="4">
    <name type="scientific">Harvfovirus sp</name>
    <dbReference type="NCBI Taxonomy" id="2487768"/>
    <lineage>
        <taxon>Viruses</taxon>
        <taxon>Varidnaviria</taxon>
        <taxon>Bamfordvirae</taxon>
        <taxon>Nucleocytoviricota</taxon>
        <taxon>Megaviricetes</taxon>
        <taxon>Imitervirales</taxon>
        <taxon>Mimiviridae</taxon>
        <taxon>Klosneuvirinae</taxon>
    </lineage>
</organism>
<gene>
    <name evidence="4" type="ORF">Harvfovirus15_12</name>
</gene>